<evidence type="ECO:0000256" key="2">
    <source>
        <dbReference type="SAM" id="Phobius"/>
    </source>
</evidence>
<evidence type="ECO:0000259" key="3">
    <source>
        <dbReference type="Pfam" id="PF04235"/>
    </source>
</evidence>
<feature type="transmembrane region" description="Helical" evidence="2">
    <location>
        <begin position="91"/>
        <end position="112"/>
    </location>
</feature>
<feature type="transmembrane region" description="Helical" evidence="2">
    <location>
        <begin position="243"/>
        <end position="268"/>
    </location>
</feature>
<feature type="domain" description="DUF418" evidence="3">
    <location>
        <begin position="204"/>
        <end position="354"/>
    </location>
</feature>
<feature type="region of interest" description="Disordered" evidence="1">
    <location>
        <begin position="364"/>
        <end position="388"/>
    </location>
</feature>
<keyword evidence="2" id="KW-0472">Membrane</keyword>
<dbReference type="PANTHER" id="PTHR30590">
    <property type="entry name" value="INNER MEMBRANE PROTEIN"/>
    <property type="match status" value="1"/>
</dbReference>
<keyword evidence="2" id="KW-0812">Transmembrane</keyword>
<comment type="caution">
    <text evidence="4">The sequence shown here is derived from an EMBL/GenBank/DDBJ whole genome shotgun (WGS) entry which is preliminary data.</text>
</comment>
<dbReference type="Pfam" id="PF04235">
    <property type="entry name" value="DUF418"/>
    <property type="match status" value="1"/>
</dbReference>
<feature type="transmembrane region" description="Helical" evidence="2">
    <location>
        <begin position="219"/>
        <end position="237"/>
    </location>
</feature>
<reference evidence="4 5" key="1">
    <citation type="submission" date="2015-11" db="EMBL/GenBank/DDBJ databases">
        <authorList>
            <person name="Zhang Y."/>
            <person name="Guo Z."/>
        </authorList>
    </citation>
    <scope>NUCLEOTIDE SEQUENCE [LARGE SCALE GENOMIC DNA]</scope>
    <source>
        <strain evidence="5">gdw1</strain>
    </source>
</reference>
<evidence type="ECO:0000313" key="4">
    <source>
        <dbReference type="EMBL" id="ODA90196.1"/>
    </source>
</evidence>
<dbReference type="AlphaFoldDB" id="A0A1E2SK04"/>
<accession>A0A1E2SK04</accession>
<feature type="transmembrane region" description="Helical" evidence="2">
    <location>
        <begin position="289"/>
        <end position="308"/>
    </location>
</feature>
<dbReference type="OrthoDB" id="9807744at2"/>
<evidence type="ECO:0000256" key="1">
    <source>
        <dbReference type="SAM" id="MobiDB-lite"/>
    </source>
</evidence>
<feature type="transmembrane region" description="Helical" evidence="2">
    <location>
        <begin position="132"/>
        <end position="157"/>
    </location>
</feature>
<protein>
    <recommendedName>
        <fullName evidence="3">DUF418 domain-containing protein</fullName>
    </recommendedName>
</protein>
<sequence length="388" mass="41387">MRQSGALGDAGSTVLIGPRKGTAPVYQTSTPIPPAANGTAAPRRLPALDVIRGFSLCGIIFVNIGPLTRFGEFAERSPVSLNDASGWMELVVHQRFFVLFSLLFGIGFALFFSSAQSRTERPRLALLRRLLLLLAIGVPFAILMPGSALLPYAVVGLAVLLPSTWLPRWLVAVAGVAFAAGALAFDGGLFLIPGLFLVGAALTRYGVVLRLGASRTGSALAFLAFAAASLPALLWQLSDGFEASGFTVSSAVAGFTLAGAYLSLLSLLMTTRAAVALETVFVPLGRMALTNYVASAPLMLLAGALLDLRRSDSWTLLLIIAATVLAVQWIWSALWLRAFAQGPLEWLWRWGTWGQRPPFLRGRERHRAEAESSAPNEMAGRVADGLLR</sequence>
<feature type="transmembrane region" description="Helical" evidence="2">
    <location>
        <begin position="169"/>
        <end position="198"/>
    </location>
</feature>
<keyword evidence="2" id="KW-1133">Transmembrane helix</keyword>
<name>A0A1E2SK04_LEIXY</name>
<dbReference type="InterPro" id="IPR007349">
    <property type="entry name" value="DUF418"/>
</dbReference>
<feature type="transmembrane region" description="Helical" evidence="2">
    <location>
        <begin position="53"/>
        <end position="71"/>
    </location>
</feature>
<gene>
    <name evidence="4" type="ORF">ATY41_10930</name>
</gene>
<dbReference type="OMA" id="FFLMIEE"/>
<evidence type="ECO:0000313" key="5">
    <source>
        <dbReference type="Proteomes" id="UP000094426"/>
    </source>
</evidence>
<proteinExistence type="predicted"/>
<organism evidence="4 5">
    <name type="scientific">Leifsonia xyli subsp. xyli</name>
    <dbReference type="NCBI Taxonomy" id="59736"/>
    <lineage>
        <taxon>Bacteria</taxon>
        <taxon>Bacillati</taxon>
        <taxon>Actinomycetota</taxon>
        <taxon>Actinomycetes</taxon>
        <taxon>Micrococcales</taxon>
        <taxon>Microbacteriaceae</taxon>
        <taxon>Leifsonia</taxon>
    </lineage>
</organism>
<feature type="transmembrane region" description="Helical" evidence="2">
    <location>
        <begin position="314"/>
        <end position="336"/>
    </location>
</feature>
<dbReference type="Proteomes" id="UP000094426">
    <property type="component" value="Unassembled WGS sequence"/>
</dbReference>
<dbReference type="PANTHER" id="PTHR30590:SF2">
    <property type="entry name" value="INNER MEMBRANE PROTEIN"/>
    <property type="match status" value="1"/>
</dbReference>
<dbReference type="EMBL" id="LNZG01000017">
    <property type="protein sequence ID" value="ODA90196.1"/>
    <property type="molecule type" value="Genomic_DNA"/>
</dbReference>
<dbReference type="InterPro" id="IPR052529">
    <property type="entry name" value="Bact_Transport_Assoc"/>
</dbReference>